<dbReference type="Proteomes" id="UP000305887">
    <property type="component" value="Unassembled WGS sequence"/>
</dbReference>
<organism evidence="2 3">
    <name type="scientific">Rubellimicrobium rubrum</name>
    <dbReference type="NCBI Taxonomy" id="2585369"/>
    <lineage>
        <taxon>Bacteria</taxon>
        <taxon>Pseudomonadati</taxon>
        <taxon>Pseudomonadota</taxon>
        <taxon>Alphaproteobacteria</taxon>
        <taxon>Rhodobacterales</taxon>
        <taxon>Roseobacteraceae</taxon>
        <taxon>Rubellimicrobium</taxon>
    </lineage>
</organism>
<feature type="chain" id="PRO_5023151878" description="DUF2059 domain-containing protein" evidence="1">
    <location>
        <begin position="24"/>
        <end position="287"/>
    </location>
</feature>
<dbReference type="AlphaFoldDB" id="A0A5C4N343"/>
<comment type="caution">
    <text evidence="2">The sequence shown here is derived from an EMBL/GenBank/DDBJ whole genome shotgun (WGS) entry which is preliminary data.</text>
</comment>
<evidence type="ECO:0008006" key="4">
    <source>
        <dbReference type="Google" id="ProtNLM"/>
    </source>
</evidence>
<dbReference type="OrthoDB" id="7841298at2"/>
<sequence length="287" mass="30892">MLAMSIRTAGALVLVLGAAPVLAQSVASEAATDQPDPVEAIYEALLLPQVIDLMAEEGREYGETLAESLFGGGTTPAEWSEAVATVYDENHLADQVLDSLATGLEGQDTSAMLAFLESENGRRVSKLEVDARTAMLDDDVEQQAKEAAAVAIAEGSPRIDLLRRYAETNDLVDTNVAGAMNANVAYFLGLMDGGALNSDMTEDDILSGVWAQEAQIRADTTEWVYSFLLKAYEPASDEDIQAYLEFSETEPGRALNRAVFDAFDQRLVDVSRKLGLVAARYLTTAQL</sequence>
<reference evidence="2 3" key="1">
    <citation type="submission" date="2019-06" db="EMBL/GenBank/DDBJ databases">
        <title>YIM 131921 draft genome.</title>
        <authorList>
            <person name="Jiang L."/>
        </authorList>
    </citation>
    <scope>NUCLEOTIDE SEQUENCE [LARGE SCALE GENOMIC DNA]</scope>
    <source>
        <strain evidence="2 3">YIM 131921</strain>
    </source>
</reference>
<name>A0A5C4N343_9RHOB</name>
<evidence type="ECO:0000313" key="2">
    <source>
        <dbReference type="EMBL" id="TNC51223.1"/>
    </source>
</evidence>
<protein>
    <recommendedName>
        <fullName evidence="4">DUF2059 domain-containing protein</fullName>
    </recommendedName>
</protein>
<keyword evidence="3" id="KW-1185">Reference proteome</keyword>
<accession>A0A5C4N343</accession>
<gene>
    <name evidence="2" type="ORF">FHG66_06675</name>
</gene>
<evidence type="ECO:0000256" key="1">
    <source>
        <dbReference type="SAM" id="SignalP"/>
    </source>
</evidence>
<dbReference type="EMBL" id="VDFU01000005">
    <property type="protein sequence ID" value="TNC51223.1"/>
    <property type="molecule type" value="Genomic_DNA"/>
</dbReference>
<proteinExistence type="predicted"/>
<keyword evidence="1" id="KW-0732">Signal</keyword>
<feature type="signal peptide" evidence="1">
    <location>
        <begin position="1"/>
        <end position="23"/>
    </location>
</feature>
<evidence type="ECO:0000313" key="3">
    <source>
        <dbReference type="Proteomes" id="UP000305887"/>
    </source>
</evidence>